<dbReference type="GO" id="GO:0003723">
    <property type="term" value="F:RNA binding"/>
    <property type="evidence" value="ECO:0007669"/>
    <property type="project" value="InterPro"/>
</dbReference>
<feature type="domain" description="Peptidase S30" evidence="41">
    <location>
        <begin position="162"/>
        <end position="304"/>
    </location>
</feature>
<evidence type="ECO:0000256" key="9">
    <source>
        <dbReference type="ARBA" id="ARBA00022488"/>
    </source>
</evidence>
<dbReference type="RefSeq" id="YP_010802404.1">
    <property type="nucleotide sequence ID" value="NC_077005.1"/>
</dbReference>
<dbReference type="GO" id="GO:0016818">
    <property type="term" value="F:hydrolase activity, acting on acid anhydrides, in phosphorus-containing anhydrides"/>
    <property type="evidence" value="ECO:0007669"/>
    <property type="project" value="InterPro"/>
</dbReference>
<evidence type="ECO:0000259" key="41">
    <source>
        <dbReference type="PROSITE" id="PS51871"/>
    </source>
</evidence>
<dbReference type="InterPro" id="IPR043128">
    <property type="entry name" value="Rev_trsase/Diguanyl_cyclase"/>
</dbReference>
<keyword evidence="25" id="KW-0946">Virion</keyword>
<dbReference type="GO" id="GO:0004386">
    <property type="term" value="F:helicase activity"/>
    <property type="evidence" value="ECO:0007669"/>
    <property type="project" value="UniProtKB-KW"/>
</dbReference>
<feature type="domain" description="Helicase ATP-binding" evidence="37">
    <location>
        <begin position="1250"/>
        <end position="1402"/>
    </location>
</feature>
<evidence type="ECO:0000256" key="30">
    <source>
        <dbReference type="ARBA" id="ARBA00034108"/>
    </source>
</evidence>
<evidence type="ECO:0000256" key="35">
    <source>
        <dbReference type="SAM" id="Phobius"/>
    </source>
</evidence>
<dbReference type="InterPro" id="IPR002540">
    <property type="entry name" value="Pept_S30_P1_potyvir"/>
</dbReference>
<dbReference type="Pfam" id="PF00270">
    <property type="entry name" value="DEAD"/>
    <property type="match status" value="1"/>
</dbReference>
<feature type="domain" description="Peptidase C4" evidence="39">
    <location>
        <begin position="2055"/>
        <end position="2273"/>
    </location>
</feature>
<evidence type="ECO:0000256" key="11">
    <source>
        <dbReference type="ARBA" id="ARBA00022520"/>
    </source>
</evidence>
<dbReference type="InterPro" id="IPR009003">
    <property type="entry name" value="Peptidase_S1_PA"/>
</dbReference>
<evidence type="ECO:0000256" key="6">
    <source>
        <dbReference type="ARBA" id="ARBA00020107"/>
    </source>
</evidence>
<feature type="region of interest" description="Disordered" evidence="34">
    <location>
        <begin position="2819"/>
        <end position="2838"/>
    </location>
</feature>
<dbReference type="PROSITE" id="PS51871">
    <property type="entry name" value="PV_P1_PRO"/>
    <property type="match status" value="1"/>
</dbReference>
<dbReference type="CDD" id="cd23175">
    <property type="entry name" value="ps-ssRNAv_Potyviridae_RdRp"/>
    <property type="match status" value="1"/>
</dbReference>
<dbReference type="InterPro" id="IPR001205">
    <property type="entry name" value="RNA-dir_pol_C"/>
</dbReference>
<keyword evidence="12" id="KW-0597">Phosphoprotein</keyword>
<dbReference type="SUPFAM" id="SSF52540">
    <property type="entry name" value="P-loop containing nucleoside triphosphate hydrolases"/>
    <property type="match status" value="2"/>
</dbReference>
<evidence type="ECO:0000259" key="37">
    <source>
        <dbReference type="PROSITE" id="PS51192"/>
    </source>
</evidence>
<dbReference type="Gene3D" id="3.90.70.150">
    <property type="entry name" value="Helper component proteinase"/>
    <property type="match status" value="1"/>
</dbReference>
<dbReference type="InterPro" id="IPR043504">
    <property type="entry name" value="Peptidase_S1_PA_chymotrypsin"/>
</dbReference>
<evidence type="ECO:0000259" key="40">
    <source>
        <dbReference type="PROSITE" id="PS51744"/>
    </source>
</evidence>
<dbReference type="Pfam" id="PF00680">
    <property type="entry name" value="RdRP_1"/>
    <property type="match status" value="1"/>
</dbReference>
<dbReference type="InterPro" id="IPR001650">
    <property type="entry name" value="Helicase_C-like"/>
</dbReference>
<dbReference type="InterPro" id="IPR027417">
    <property type="entry name" value="P-loop_NTPase"/>
</dbReference>
<evidence type="ECO:0000256" key="14">
    <source>
        <dbReference type="ARBA" id="ARBA00022562"/>
    </source>
</evidence>
<keyword evidence="26" id="KW-0693">Viral RNA replication</keyword>
<dbReference type="Pfam" id="PF13608">
    <property type="entry name" value="Potyvirid-P3"/>
    <property type="match status" value="1"/>
</dbReference>
<evidence type="ECO:0000256" key="1">
    <source>
        <dbReference type="ARBA" id="ARBA00000785"/>
    </source>
</evidence>
<evidence type="ECO:0000256" key="12">
    <source>
        <dbReference type="ARBA" id="ARBA00022553"/>
    </source>
</evidence>
<proteinExistence type="inferred from homology"/>
<dbReference type="GO" id="GO:0042025">
    <property type="term" value="C:host cell nucleus"/>
    <property type="evidence" value="ECO:0007669"/>
    <property type="project" value="UniProtKB-SubCell"/>
</dbReference>
<dbReference type="Proteomes" id="UP001161333">
    <property type="component" value="Segment"/>
</dbReference>
<dbReference type="GO" id="GO:0006351">
    <property type="term" value="P:DNA-templated transcription"/>
    <property type="evidence" value="ECO:0007669"/>
    <property type="project" value="InterPro"/>
</dbReference>
<dbReference type="PANTHER" id="PTHR43519:SF1">
    <property type="entry name" value="ATP-DEPENDENT RNA HELICASE HRPB"/>
    <property type="match status" value="1"/>
</dbReference>
<evidence type="ECO:0000256" key="13">
    <source>
        <dbReference type="ARBA" id="ARBA00022561"/>
    </source>
</evidence>
<dbReference type="PROSITE" id="PS51436">
    <property type="entry name" value="POTYVIRUS_NIA_PRO"/>
    <property type="match status" value="1"/>
</dbReference>
<dbReference type="GO" id="GO:0005524">
    <property type="term" value="F:ATP binding"/>
    <property type="evidence" value="ECO:0007669"/>
    <property type="project" value="UniProtKB-KW"/>
</dbReference>
<evidence type="ECO:0000256" key="20">
    <source>
        <dbReference type="ARBA" id="ARBA00022741"/>
    </source>
</evidence>
<comment type="catalytic activity">
    <reaction evidence="1">
        <text>Hydrolyzes glutaminyl bonds, and activity is further restricted by preferences for the amino acids in P6 - P1' that vary with the species of potyvirus, e.g. Glu-Xaa-Xaa-Tyr-Xaa-Gln-|-(Ser or Gly) for the enzyme from tobacco etch virus. The natural substrate is the viral polyprotein, but other proteins and oligopeptides containing the appropriate consensus sequence are also cleaved.</text>
        <dbReference type="EC" id="3.4.22.44"/>
    </reaction>
</comment>
<keyword evidence="22" id="KW-0347">Helicase</keyword>
<dbReference type="Gene3D" id="2.40.10.10">
    <property type="entry name" value="Trypsin-like serine proteases"/>
    <property type="match status" value="2"/>
</dbReference>
<evidence type="ECO:0000259" key="36">
    <source>
        <dbReference type="PROSITE" id="PS50507"/>
    </source>
</evidence>
<dbReference type="InterPro" id="IPR013648">
    <property type="entry name" value="PP_Potyviridae"/>
</dbReference>
<evidence type="ECO:0000313" key="43">
    <source>
        <dbReference type="Proteomes" id="UP001161333"/>
    </source>
</evidence>
<comment type="catalytic activity">
    <reaction evidence="2">
        <text>Hydrolyzes a Gly-|-Gly bond at its own C-terminus, commonly in the sequence -Tyr-Xaa-Val-Gly-|-Gly, in the processing of the potyviral polyprotein.</text>
        <dbReference type="EC" id="3.4.22.45"/>
    </reaction>
</comment>
<dbReference type="PROSITE" id="PS51744">
    <property type="entry name" value="HC_PRO_CPD"/>
    <property type="match status" value="1"/>
</dbReference>
<dbReference type="GO" id="GO:0005198">
    <property type="term" value="F:structural molecule activity"/>
    <property type="evidence" value="ECO:0007669"/>
    <property type="project" value="InterPro"/>
</dbReference>
<dbReference type="Pfam" id="PF00863">
    <property type="entry name" value="Peptidase_C4"/>
    <property type="match status" value="1"/>
</dbReference>
<dbReference type="InterPro" id="IPR001730">
    <property type="entry name" value="Potyv_NIa-pro_dom"/>
</dbReference>
<dbReference type="Pfam" id="PF08440">
    <property type="entry name" value="Poty_PP"/>
    <property type="match status" value="1"/>
</dbReference>
<feature type="domain" description="Helicase C-terminal" evidence="38">
    <location>
        <begin position="1421"/>
        <end position="1580"/>
    </location>
</feature>
<evidence type="ECO:0000256" key="31">
    <source>
        <dbReference type="ARBA" id="ARBA00045403"/>
    </source>
</evidence>
<comment type="subcellular location">
    <subcellularLocation>
        <location evidence="30">Host cytoplasmic vesicle</location>
    </subcellularLocation>
    <subcellularLocation>
        <location evidence="3">Host nucleus</location>
    </subcellularLocation>
    <subcellularLocation>
        <location evidence="4">Virion</location>
    </subcellularLocation>
</comment>
<dbReference type="GO" id="GO:0004197">
    <property type="term" value="F:cysteine-type endopeptidase activity"/>
    <property type="evidence" value="ECO:0007669"/>
    <property type="project" value="InterPro"/>
</dbReference>
<dbReference type="Pfam" id="PF01577">
    <property type="entry name" value="Peptidase_S30"/>
    <property type="match status" value="1"/>
</dbReference>
<sequence>MATIMFGTIPTLLKPMGVQATPPAMAQIAPTVNYGVALKRFNYESNKQLSDYESSIKNTFDTMFAKPEITLQLERAQLGCVVRKGERLCLRRATPTRVMARRAELQRLAEFEEDFRNGFFDSTHGLGHVQLRSLVARGEQVSFRSPFYQRSARRAKKVAKQRIIRCNPANIIHQILEIASHNSIAVEFIGKRHKPPTEVKYKRIKNSVIPFFTLPHNKGRIVRQEMSRVKHNKLIEMVAKYRRLRDNFGKSDITFGWSGSVLPEVITGRGRTRENVVVRGRLDGRIIDARSKMGFHSMLRMTHYSDGEVEFFKGWKEAFVALESRQRMHECKIDHDNHNCGRLAATIVQTLYPCHKLSCEACRVRISELTTEEYNELINIGFQINAIQIESAATAFSGIEKPFDTFKGKSIMNPNLPDGMEIQRITQGKKQTHMQLLHKLNEVLIKGNAARPDDFAKATKYVLELTQWFAKHQNLTAAGSLDTFRNKISQKALLNPSLMCDNQLDQNGNFVWGKRGYHAKRFFENFFQVVEVGDGYRKYIERESPNCKRKLAIGNLIIPINFERARMALTGETIERVPISEACVSRLDGHFLHACCCVTSDIGTPIYSDIKHPTKRHLVIGNTGDPKLIDLPASEDEKMYVTKNGYCYLNIFLAMLVNVNESEAKAFTKMVRDVIIPELGQWPSMQDVATACYIMTVFHPETRNAELPRILVDHAAQTMHVIDSFGSLTTGYHILKTGTVAQLINFASQDLMSEMKHYKIGGTEFDELNAEINAGGPGTKIEIRRERLELQLIKSIFRPKKLIYIIQQDPYVLLMSLVSPSLIINLFNSGALELAMKEWVKKDQPLSLIFSMLSSLAQKLSRADLLVEQYNMIGTMCKQIQEVLYEHDCSEGTSFEVRMLLDVIVEKASTDIDLQSAGFFNFNLRLHDLTEKIYRERLDKEWHDLSWFGKYSYITFSRKSKPKLAECVPMSKKEGIDDKYAVSCTWLLGKIKGRLATAHTYTSRKISDTTRWVQKFTVNRAIYIVTRCYKDVLYFANVLVVVAMLATFIKEIHGIVLAHRMLKLQNEIHKRICEDKALREVYDLLSKSQGEVPTKEEFRDALARLNPEMIASFDKLEGDTDIVEFQAKTKTEHNLEKVMAFMALITMMYDTEKSDAVFRVLGKVKTIFGTLGEEVRYQSLDDVQSLEPEKKLTIDFEMESGKDFESTTMDVRFKDWWHKQLEQNRVVPHYRMGGHFIEFTRTTTATVCLTVKNATEQEFLIRGAVGSGKSTGLPHGLSKHGKVLLLEPTRPLAENVCKQLRKEPFNISPTLRMRGNTSFGSDNVTIMTCGFALHYYANNPDRLREVDFVMLDECHVLDSSTMAFYCLLKECSFVGKILKVSATPPGKECEFKTQHEVIIKVEDSLSFVQFSQAQGTRSNADVTQYGDNILVYVASYNDVDALSKLLLEAKHTVTKVDGRTMKLGSVEIPTRGTPGKKHFIVATNIIENGVTLDIEVVVDFGMKVLADLDVDCKCMRYVKTPVNYGERLQRMGRVGRVKPGAALRIGHTEIGLVDIPKAIATEAAFLCFAYGLPVITHNVTTSVLGNCTVKQARTMLQFELPPYYMIELVGHNGVMHPMIHSALKHFKLRDSEIELNKLAIPNSGVSRWLSAHEYKKTGVQLECEDDIKLPFASRNIPDKVHTQIWEIVKVHRSDAGFGRLTSACASSVAYTLNTEPTALPKTIAIIDHLIREEQQKKAHFEALSDTLCMQKFSLAGIVDGIRKRYLKDNSSYNIHTLQRAKAQLLDFASKEHNYDNIETLMEYGIVDTVQYQNCDQIAKRLELKDRWNKSLAMTDLFVSGVVLVGGCWMAWEYLKTERDSVAYQAKGREKQKLRFRDARDRKVGREVYGDDGTVEHYFGEAYTKRGAKKGNHTTKGMGIKSRPFIHMYGFDPADYSFVRFVDPITGHAVEESPMVDMRIVQEDFEEAREKALEKDDDLYEYIRNKPGIQAYFMKVGAREALKVDLSPHRPLAMGRNSNSIAGYPEHENILRQTGPSEKVDIASVPLLPDIVVEEAKSIARGIRNYNPIATSICQLRNESDGHVTTIHGIGYGPVIITNGHLFNRNNGTLLIRSHHGEFRIPNTTQIAIHHVPTKDMIIIKMPKDFPPFPMKLQFRAPRSEERACLIGSLFQQKSVTSCVSESTIISKITGSSFWKHWVSTRDGDCGLPLVATKDGQIIGFHGLTSTISNNNYLVPFHDTFRIDILEKLDCLNWTKQWKHSPDKIAWNGLHLKSDAPDPLFRMSKVISDLNGWGNDEVREQSVSTDKWVLSALEGNLKAVATSTSQLVTKHTVKGPCAMFQLYCAQHTDAKRFFEPLMGAYRPSRLNKEAYKKDFFKYNGAITVGLVDTEIFERAVESVITLLKKLGFGECNYVTDSFEIFNSLNRKAAVGAMYTGKKEQYLEGMSADDKSLMLQKSCERLYTGKMGIWNGSLKAELRPIEKTNENKTRTFTAAPIDTLLGGKVCVDDFNNRFYALNLEGPWSVGMTKFYGGWDKLLNKLPEDWIYCDADGSQFDSSLTPYLINAVVTLREAFMERWDIGEKMLRNFYTEIVYTPILTPDGTIVKKFKGNNSGQPSTVVDNTLMVVITMHYSLLKLGWTEEAISQKIVFYANGDDLIIAIRKDEEQTLDKLSELFFELGLKYDFSSRHTNRTDLWFMSHQGMQIDGGYIPKLEQERIVSILEWDRSTEISHRAEAICASMIEAWGYPDLLTEIRKFYLWLMNRPEYMGMCSQGKMPYIADTALRRLYTGCENDERELMKYWYAMIGHEDESGYDSVAYQANDEKKKPEEKTIDAGDDKGKAANKTNDILVVNKKKDKEVDVGSSGAIPRLRALSKMRMPMVKGNNILNIEHLITYKPDQTDLSNTRATHQQLSTWFDAIKEEYEVTDAQMKLLLNGFMVWCIENGTSPSVNGTWVMMDGDEQVEYPLKPIIENAKPTLRQIMHHFSDAAETYIEMRNAERPYMPRYGIQRNLRDKSLARYAFDFYEVTSRTNDRAREAVMQMKAAALANTSTKLFGLDGNVATASENTERHIATDVNQNMHSLMGVVQK</sequence>
<keyword evidence="19" id="KW-0548">Nucleotidyltransferase</keyword>
<dbReference type="PANTHER" id="PTHR43519">
    <property type="entry name" value="ATP-DEPENDENT RNA HELICASE HRPB"/>
    <property type="match status" value="1"/>
</dbReference>
<dbReference type="SMART" id="SM00487">
    <property type="entry name" value="DEXDc"/>
    <property type="match status" value="1"/>
</dbReference>
<keyword evidence="27" id="KW-0899">Viral immunoevasion</keyword>
<comment type="similarity">
    <text evidence="5 33">Belongs to the potyviridae genome polyprotein family.</text>
</comment>
<dbReference type="GO" id="GO:0052170">
    <property type="term" value="P:symbiont-mediated suppression of host innate immune response"/>
    <property type="evidence" value="ECO:0007669"/>
    <property type="project" value="UniProtKB-KW"/>
</dbReference>
<dbReference type="PROSITE" id="PS51194">
    <property type="entry name" value="HELICASE_CTER"/>
    <property type="match status" value="1"/>
</dbReference>
<keyword evidence="11" id="KW-0191">Covalent protein-RNA linkage</keyword>
<feature type="domain" description="RdRp catalytic" evidence="36">
    <location>
        <begin position="2543"/>
        <end position="2667"/>
    </location>
</feature>
<evidence type="ECO:0000313" key="42">
    <source>
        <dbReference type="EMBL" id="BCS79970.1"/>
    </source>
</evidence>
<dbReference type="SMART" id="SM00490">
    <property type="entry name" value="HELICc"/>
    <property type="match status" value="1"/>
</dbReference>
<keyword evidence="15" id="KW-0945">Host-virus interaction</keyword>
<evidence type="ECO:0000256" key="15">
    <source>
        <dbReference type="ARBA" id="ARBA00022581"/>
    </source>
</evidence>
<dbReference type="Gene3D" id="3.40.50.300">
    <property type="entry name" value="P-loop containing nucleotide triphosphate hydrolases"/>
    <property type="match status" value="2"/>
</dbReference>
<keyword evidence="18" id="KW-0808">Transferase</keyword>
<keyword evidence="35" id="KW-0812">Transmembrane</keyword>
<keyword evidence="14" id="KW-1048">Host nucleus</keyword>
<keyword evidence="10" id="KW-1139">Helical capsid protein</keyword>
<evidence type="ECO:0000256" key="19">
    <source>
        <dbReference type="ARBA" id="ARBA00022695"/>
    </source>
</evidence>
<dbReference type="InterPro" id="IPR001592">
    <property type="entry name" value="Poty_coat"/>
</dbReference>
<evidence type="ECO:0000256" key="24">
    <source>
        <dbReference type="ARBA" id="ARBA00022840"/>
    </source>
</evidence>
<evidence type="ECO:0000256" key="22">
    <source>
        <dbReference type="ARBA" id="ARBA00022806"/>
    </source>
</evidence>
<evidence type="ECO:0000259" key="39">
    <source>
        <dbReference type="PROSITE" id="PS51436"/>
    </source>
</evidence>
<feature type="compositionally biased region" description="Basic and acidic residues" evidence="34">
    <location>
        <begin position="2820"/>
        <end position="2838"/>
    </location>
</feature>
<keyword evidence="24" id="KW-0067">ATP-binding</keyword>
<keyword evidence="35" id="KW-0472">Membrane</keyword>
<dbReference type="PROSITE" id="PS50507">
    <property type="entry name" value="RDRP_SSRNA_POS"/>
    <property type="match status" value="1"/>
</dbReference>
<reference evidence="42" key="1">
    <citation type="journal article" date="2021" name="Arch.">
        <title>Complete genome sequences of anemone mosaic virus and ranunculus mild mosaic virus isolated from anemone imported from the Netherlands into Japan.</title>
        <authorList>
            <person name="Imamura Y."/>
            <person name="Oishi M."/>
            <person name="Fujiwara Y."/>
            <person name="Yanagisawa H."/>
        </authorList>
    </citation>
    <scope>NUCLEOTIDE SEQUENCE</scope>
    <source>
        <strain evidence="42">NL</strain>
    </source>
</reference>
<evidence type="ECO:0000256" key="10">
    <source>
        <dbReference type="ARBA" id="ARBA00022497"/>
    </source>
</evidence>
<evidence type="ECO:0000256" key="5">
    <source>
        <dbReference type="ARBA" id="ARBA00006064"/>
    </source>
</evidence>
<dbReference type="InterPro" id="IPR001456">
    <property type="entry name" value="HC-pro"/>
</dbReference>
<dbReference type="GO" id="GO:0003968">
    <property type="term" value="F:RNA-directed RNA polymerase activity"/>
    <property type="evidence" value="ECO:0007669"/>
    <property type="project" value="UniProtKB-KW"/>
</dbReference>
<evidence type="ECO:0000256" key="18">
    <source>
        <dbReference type="ARBA" id="ARBA00022679"/>
    </source>
</evidence>
<evidence type="ECO:0000256" key="4">
    <source>
        <dbReference type="ARBA" id="ARBA00004328"/>
    </source>
</evidence>
<evidence type="ECO:0000256" key="26">
    <source>
        <dbReference type="ARBA" id="ARBA00022953"/>
    </source>
</evidence>
<evidence type="ECO:0000256" key="3">
    <source>
        <dbReference type="ARBA" id="ARBA00004147"/>
    </source>
</evidence>
<evidence type="ECO:0000256" key="27">
    <source>
        <dbReference type="ARBA" id="ARBA00023280"/>
    </source>
</evidence>
<dbReference type="InterPro" id="IPR014001">
    <property type="entry name" value="Helicase_ATP-bd"/>
</dbReference>
<keyword evidence="17" id="KW-0645">Protease</keyword>
<keyword evidence="35" id="KW-1133">Transmembrane helix</keyword>
<dbReference type="GO" id="GO:0019029">
    <property type="term" value="C:helical viral capsid"/>
    <property type="evidence" value="ECO:0007669"/>
    <property type="project" value="UniProtKB-KW"/>
</dbReference>
<dbReference type="InterPro" id="IPR007094">
    <property type="entry name" value="RNA-dir_pol_PSvirus"/>
</dbReference>
<evidence type="ECO:0000256" key="23">
    <source>
        <dbReference type="ARBA" id="ARBA00022807"/>
    </source>
</evidence>
<dbReference type="EMBL" id="LC604019">
    <property type="protein sequence ID" value="BCS79970.1"/>
    <property type="molecule type" value="Genomic_RNA"/>
</dbReference>
<evidence type="ECO:0000256" key="2">
    <source>
        <dbReference type="ARBA" id="ARBA00001848"/>
    </source>
</evidence>
<dbReference type="SUPFAM" id="SSF56672">
    <property type="entry name" value="DNA/RNA polymerases"/>
    <property type="match status" value="1"/>
</dbReference>
<evidence type="ECO:0000256" key="32">
    <source>
        <dbReference type="PROSITE-ProRule" id="PRU01080"/>
    </source>
</evidence>
<keyword evidence="23" id="KW-0788">Thiol protease</keyword>
<name>A0A8D5TFQ1_9POTV</name>
<dbReference type="GO" id="GO:0039694">
    <property type="term" value="P:viral RNA genome replication"/>
    <property type="evidence" value="ECO:0007669"/>
    <property type="project" value="InterPro"/>
</dbReference>
<dbReference type="InterPro" id="IPR039560">
    <property type="entry name" value="Potyvirid-P3"/>
</dbReference>
<organism evidence="42 43">
    <name type="scientific">Anemone mosaic virus</name>
    <dbReference type="NCBI Taxonomy" id="459305"/>
    <lineage>
        <taxon>Viruses</taxon>
        <taxon>Riboviria</taxon>
        <taxon>Orthornavirae</taxon>
        <taxon>Pisuviricota</taxon>
        <taxon>Stelpaviricetes</taxon>
        <taxon>Patatavirales</taxon>
        <taxon>Potyviridae</taxon>
        <taxon>Potyvirus</taxon>
        <taxon>Potyvirus anemones</taxon>
    </lineage>
</organism>
<dbReference type="KEGG" id="vg:80541157"/>
<evidence type="ECO:0000256" key="25">
    <source>
        <dbReference type="ARBA" id="ARBA00022844"/>
    </source>
</evidence>
<dbReference type="InterPro" id="IPR042308">
    <property type="entry name" value="HC_PRO_CPD_sf"/>
</dbReference>
<keyword evidence="21" id="KW-0378">Hydrolase</keyword>
<protein>
    <recommendedName>
        <fullName evidence="6">Genome polyprotein</fullName>
    </recommendedName>
</protein>
<feature type="active site" description="For helper component proteinase activity" evidence="32">
    <location>
        <position position="647"/>
    </location>
</feature>
<evidence type="ECO:0000256" key="16">
    <source>
        <dbReference type="ARBA" id="ARBA00022632"/>
    </source>
</evidence>
<dbReference type="Pfam" id="PF00767">
    <property type="entry name" value="Poty_coat"/>
    <property type="match status" value="1"/>
</dbReference>
<accession>A0A8D5TFQ1</accession>
<evidence type="ECO:0000256" key="28">
    <source>
        <dbReference type="ARBA" id="ARBA00029405"/>
    </source>
</evidence>
<dbReference type="GeneID" id="80541157"/>
<comment type="function">
    <text evidence="31">Mediates the cap-independent, EIF4E-dependent translation of viral genomic RNAs. Binds to the cap-binding site of host EIF4E and thus interferes with the host EIF4E-dependent mRNA export and translation. VPg-RNA directly binds EIF4E and is a template for transcription. Also forms trimeric complexes with EIF4E-EIF4G, which are templates for translation.</text>
</comment>
<evidence type="ECO:0000256" key="17">
    <source>
        <dbReference type="ARBA" id="ARBA00022670"/>
    </source>
</evidence>
<evidence type="ECO:0000259" key="38">
    <source>
        <dbReference type="PROSITE" id="PS51194"/>
    </source>
</evidence>
<keyword evidence="13" id="KW-0167">Capsid protein</keyword>
<keyword evidence="9" id="KW-1036">Host cytoplasmic vesicle</keyword>
<evidence type="ECO:0000256" key="21">
    <source>
        <dbReference type="ARBA" id="ARBA00022801"/>
    </source>
</evidence>
<evidence type="ECO:0000256" key="8">
    <source>
        <dbReference type="ARBA" id="ARBA00022484"/>
    </source>
</evidence>
<dbReference type="GO" id="GO:0006508">
    <property type="term" value="P:proteolysis"/>
    <property type="evidence" value="ECO:0007669"/>
    <property type="project" value="UniProtKB-KW"/>
</dbReference>
<dbReference type="Gene3D" id="3.30.70.270">
    <property type="match status" value="1"/>
</dbReference>
<dbReference type="PRINTS" id="PR00966">
    <property type="entry name" value="NIAPOTYPTASE"/>
</dbReference>
<dbReference type="GO" id="GO:0044161">
    <property type="term" value="C:host cell cytoplasmic vesicle"/>
    <property type="evidence" value="ECO:0007669"/>
    <property type="project" value="UniProtKB-SubCell"/>
</dbReference>
<comment type="function">
    <text evidence="28">Involved in aphid transmission, cell-to-cell and systemis movement, encapsidation of the viral RNA and in the regulation of viral RNA amplification.</text>
</comment>
<keyword evidence="43" id="KW-1185">Reference proteome</keyword>
<dbReference type="SUPFAM" id="SSF50494">
    <property type="entry name" value="Trypsin-like serine proteases"/>
    <property type="match status" value="1"/>
</dbReference>
<evidence type="ECO:0000256" key="34">
    <source>
        <dbReference type="SAM" id="MobiDB-lite"/>
    </source>
</evidence>
<feature type="domain" description="Peptidase C6" evidence="40">
    <location>
        <begin position="639"/>
        <end position="761"/>
    </location>
</feature>
<dbReference type="InterPro" id="IPR011545">
    <property type="entry name" value="DEAD/DEAH_box_helicase_dom"/>
</dbReference>
<comment type="function">
    <text evidence="29">Has helicase activity. It may be involved in replication.</text>
</comment>
<evidence type="ECO:0000256" key="33">
    <source>
        <dbReference type="RuleBase" id="RU003351"/>
    </source>
</evidence>
<feature type="active site" description="For helper component proteinase activity" evidence="32">
    <location>
        <position position="720"/>
    </location>
</feature>
<keyword evidence="16" id="KW-1090">Inhibition of host innate immune response by virus</keyword>
<dbReference type="InterPro" id="IPR031159">
    <property type="entry name" value="HC_PRO_CPD_dom"/>
</dbReference>
<feature type="transmembrane region" description="Helical" evidence="35">
    <location>
        <begin position="1032"/>
        <end position="1052"/>
    </location>
</feature>
<dbReference type="Pfam" id="PF00271">
    <property type="entry name" value="Helicase_C"/>
    <property type="match status" value="1"/>
</dbReference>
<evidence type="ECO:0000256" key="7">
    <source>
        <dbReference type="ARBA" id="ARBA00022463"/>
    </source>
</evidence>
<keyword evidence="8" id="KW-0696">RNA-directed RNA polymerase</keyword>
<evidence type="ECO:0000256" key="29">
    <source>
        <dbReference type="ARBA" id="ARBA00029422"/>
    </source>
</evidence>
<keyword evidence="7" id="KW-0941">Suppressor of RNA silencing</keyword>
<dbReference type="InterPro" id="IPR043502">
    <property type="entry name" value="DNA/RNA_pol_sf"/>
</dbReference>
<keyword evidence="20" id="KW-0547">Nucleotide-binding</keyword>
<dbReference type="Pfam" id="PF00851">
    <property type="entry name" value="Peptidase_C6"/>
    <property type="match status" value="1"/>
</dbReference>
<dbReference type="PROSITE" id="PS51192">
    <property type="entry name" value="HELICASE_ATP_BIND_1"/>
    <property type="match status" value="1"/>
</dbReference>